<evidence type="ECO:0000259" key="6">
    <source>
        <dbReference type="PROSITE" id="PS50850"/>
    </source>
</evidence>
<dbReference type="Gene3D" id="1.20.1250.20">
    <property type="entry name" value="MFS general substrate transporter like domains"/>
    <property type="match status" value="1"/>
</dbReference>
<dbReference type="PROSITE" id="PS50850">
    <property type="entry name" value="MFS"/>
    <property type="match status" value="1"/>
</dbReference>
<feature type="transmembrane region" description="Helical" evidence="5">
    <location>
        <begin position="329"/>
        <end position="348"/>
    </location>
</feature>
<dbReference type="InterPro" id="IPR020846">
    <property type="entry name" value="MFS_dom"/>
</dbReference>
<feature type="transmembrane region" description="Helical" evidence="5">
    <location>
        <begin position="48"/>
        <end position="69"/>
    </location>
</feature>
<feature type="transmembrane region" description="Helical" evidence="5">
    <location>
        <begin position="81"/>
        <end position="99"/>
    </location>
</feature>
<dbReference type="GO" id="GO:0005886">
    <property type="term" value="C:plasma membrane"/>
    <property type="evidence" value="ECO:0007669"/>
    <property type="project" value="UniProtKB-SubCell"/>
</dbReference>
<dbReference type="InterPro" id="IPR011701">
    <property type="entry name" value="MFS"/>
</dbReference>
<dbReference type="OrthoDB" id="9778875at2"/>
<gene>
    <name evidence="7" type="ORF">D9V37_16690</name>
</gene>
<proteinExistence type="predicted"/>
<feature type="transmembrane region" description="Helical" evidence="5">
    <location>
        <begin position="297"/>
        <end position="317"/>
    </location>
</feature>
<name>A0A3L8NX79_9ACTN</name>
<keyword evidence="2 5" id="KW-0812">Transmembrane</keyword>
<keyword evidence="8" id="KW-1185">Reference proteome</keyword>
<evidence type="ECO:0000256" key="4">
    <source>
        <dbReference type="ARBA" id="ARBA00023136"/>
    </source>
</evidence>
<feature type="transmembrane region" description="Helical" evidence="5">
    <location>
        <begin position="20"/>
        <end position="42"/>
    </location>
</feature>
<evidence type="ECO:0000256" key="3">
    <source>
        <dbReference type="ARBA" id="ARBA00022989"/>
    </source>
</evidence>
<dbReference type="Proteomes" id="UP000281708">
    <property type="component" value="Unassembled WGS sequence"/>
</dbReference>
<dbReference type="RefSeq" id="WP_121807277.1">
    <property type="nucleotide sequence ID" value="NZ_RDBE01000010.1"/>
</dbReference>
<keyword evidence="3 5" id="KW-1133">Transmembrane helix</keyword>
<feature type="transmembrane region" description="Helical" evidence="5">
    <location>
        <begin position="169"/>
        <end position="189"/>
    </location>
</feature>
<protein>
    <submittedName>
        <fullName evidence="7">MFS transporter</fullName>
    </submittedName>
</protein>
<evidence type="ECO:0000256" key="5">
    <source>
        <dbReference type="SAM" id="Phobius"/>
    </source>
</evidence>
<dbReference type="SUPFAM" id="SSF103473">
    <property type="entry name" value="MFS general substrate transporter"/>
    <property type="match status" value="1"/>
</dbReference>
<dbReference type="AlphaFoldDB" id="A0A3L8NX79"/>
<comment type="caution">
    <text evidence="7">The sequence shown here is derived from an EMBL/GenBank/DDBJ whole genome shotgun (WGS) entry which is preliminary data.</text>
</comment>
<feature type="transmembrane region" description="Helical" evidence="5">
    <location>
        <begin position="138"/>
        <end position="157"/>
    </location>
</feature>
<dbReference type="PRINTS" id="PR01036">
    <property type="entry name" value="TCRTETB"/>
</dbReference>
<sequence length="464" mass="46438">MSGVRQELLAPGRREVTVGIVLLISLVAFEAMGVSTAMPALIADLGSVSSYAWPFVSFVAANVVGTVLGGRWCDARGPGRALLVAPATFGVGLVVAGTADTMTQLLGGRVLQGLGSGVLGVAVYVLIAEVYPARVQPAVFGLISSAWVVPSLLGPPISGWVTERWSWHVVFLGLLPLVVLATALVLPAVRSLVRGPDEAQPQDAGRRAPVVAALGAAAGVAALSWAGERPTLTGLAVVVVGLVVLVPSVARLWPTGTARARAGAPAVVAARGLVAGAFFTVNAYLPLLLTAQHGWSLAAAGVPLIVGSLGWSASAAWQARHPDVGRGTLVRLGFLGIAAGAGGLVVAAPQAGPAWVSLPLWGVAGLGMGLAFSSLSYLLLQASATSDVGYHSAAAQLTDQLSQAVFIGAGGAVIAAVDPRGLGLTLVLGVVVVLAVLGAVVAPRTAPGPHGPGAAADQAFQGSR</sequence>
<reference evidence="7 8" key="1">
    <citation type="submission" date="2018-10" db="EMBL/GenBank/DDBJ databases">
        <title>Marmoricola sp. 4Q3S-7 whole genome shotgun sequence.</title>
        <authorList>
            <person name="Li F."/>
        </authorList>
    </citation>
    <scope>NUCLEOTIDE SEQUENCE [LARGE SCALE GENOMIC DNA]</scope>
    <source>
        <strain evidence="7 8">4Q3S-7</strain>
    </source>
</reference>
<dbReference type="Pfam" id="PF07690">
    <property type="entry name" value="MFS_1"/>
    <property type="match status" value="1"/>
</dbReference>
<organism evidence="7 8">
    <name type="scientific">Nocardioides mangrovicus</name>
    <dbReference type="NCBI Taxonomy" id="2478913"/>
    <lineage>
        <taxon>Bacteria</taxon>
        <taxon>Bacillati</taxon>
        <taxon>Actinomycetota</taxon>
        <taxon>Actinomycetes</taxon>
        <taxon>Propionibacteriales</taxon>
        <taxon>Nocardioidaceae</taxon>
        <taxon>Nocardioides</taxon>
    </lineage>
</organism>
<evidence type="ECO:0000256" key="2">
    <source>
        <dbReference type="ARBA" id="ARBA00022692"/>
    </source>
</evidence>
<evidence type="ECO:0000313" key="8">
    <source>
        <dbReference type="Proteomes" id="UP000281708"/>
    </source>
</evidence>
<dbReference type="GO" id="GO:0022857">
    <property type="term" value="F:transmembrane transporter activity"/>
    <property type="evidence" value="ECO:0007669"/>
    <property type="project" value="InterPro"/>
</dbReference>
<dbReference type="PANTHER" id="PTHR23501:SF154">
    <property type="entry name" value="MULTIDRUG-EFFLUX TRANSPORTER RV1634-RELATED"/>
    <property type="match status" value="1"/>
</dbReference>
<feature type="domain" description="Major facilitator superfamily (MFS) profile" evidence="6">
    <location>
        <begin position="16"/>
        <end position="447"/>
    </location>
</feature>
<feature type="transmembrane region" description="Helical" evidence="5">
    <location>
        <begin position="111"/>
        <end position="131"/>
    </location>
</feature>
<dbReference type="InterPro" id="IPR036259">
    <property type="entry name" value="MFS_trans_sf"/>
</dbReference>
<feature type="transmembrane region" description="Helical" evidence="5">
    <location>
        <begin position="232"/>
        <end position="250"/>
    </location>
</feature>
<feature type="transmembrane region" description="Helical" evidence="5">
    <location>
        <begin position="262"/>
        <end position="285"/>
    </location>
</feature>
<feature type="transmembrane region" description="Helical" evidence="5">
    <location>
        <begin position="360"/>
        <end position="380"/>
    </location>
</feature>
<accession>A0A3L8NX79</accession>
<evidence type="ECO:0000313" key="7">
    <source>
        <dbReference type="EMBL" id="RLV47770.1"/>
    </source>
</evidence>
<feature type="transmembrane region" description="Helical" evidence="5">
    <location>
        <begin position="210"/>
        <end position="226"/>
    </location>
</feature>
<dbReference type="PANTHER" id="PTHR23501">
    <property type="entry name" value="MAJOR FACILITATOR SUPERFAMILY"/>
    <property type="match status" value="1"/>
</dbReference>
<evidence type="ECO:0000256" key="1">
    <source>
        <dbReference type="ARBA" id="ARBA00004651"/>
    </source>
</evidence>
<keyword evidence="4 5" id="KW-0472">Membrane</keyword>
<feature type="transmembrane region" description="Helical" evidence="5">
    <location>
        <begin position="423"/>
        <end position="442"/>
    </location>
</feature>
<dbReference type="EMBL" id="RDBE01000010">
    <property type="protein sequence ID" value="RLV47770.1"/>
    <property type="molecule type" value="Genomic_DNA"/>
</dbReference>
<comment type="subcellular location">
    <subcellularLocation>
        <location evidence="1">Cell membrane</location>
        <topology evidence="1">Multi-pass membrane protein</topology>
    </subcellularLocation>
</comment>